<evidence type="ECO:0000256" key="1">
    <source>
        <dbReference type="SAM" id="Coils"/>
    </source>
</evidence>
<dbReference type="RefSeq" id="WP_039334585.1">
    <property type="nucleotide sequence ID" value="NZ_JRVC01000010.1"/>
</dbReference>
<dbReference type="PANTHER" id="PTHR30386">
    <property type="entry name" value="MEMBRANE FUSION SUBUNIT OF EMRAB-TOLC MULTIDRUG EFFLUX PUMP"/>
    <property type="match status" value="1"/>
</dbReference>
<keyword evidence="3" id="KW-0812">Transmembrane</keyword>
<feature type="compositionally biased region" description="Basic and acidic residues" evidence="2">
    <location>
        <begin position="353"/>
        <end position="365"/>
    </location>
</feature>
<evidence type="ECO:0000256" key="3">
    <source>
        <dbReference type="SAM" id="Phobius"/>
    </source>
</evidence>
<keyword evidence="1" id="KW-0175">Coiled coil</keyword>
<dbReference type="SUPFAM" id="SSF111369">
    <property type="entry name" value="HlyD-like secretion proteins"/>
    <property type="match status" value="1"/>
</dbReference>
<reference evidence="4 5" key="1">
    <citation type="submission" date="2014-10" db="EMBL/GenBank/DDBJ databases">
        <title>Draft genome sequence of Novosphingobium subterraneum DSM 12447.</title>
        <authorList>
            <person name="Gan H.M."/>
            <person name="Gan H.Y."/>
            <person name="Savka M.A."/>
        </authorList>
    </citation>
    <scope>NUCLEOTIDE SEQUENCE [LARGE SCALE GENOMIC DNA]</scope>
    <source>
        <strain evidence="4 5">DSM 12447</strain>
    </source>
</reference>
<accession>A0A0B9A660</accession>
<gene>
    <name evidence="4" type="ORF">NJ75_02355</name>
</gene>
<dbReference type="PANTHER" id="PTHR30386:SF27">
    <property type="entry name" value="MEMBRANE FUSION PROTEIN (MFP) FAMILY PROTEIN"/>
    <property type="match status" value="1"/>
</dbReference>
<keyword evidence="3" id="KW-0472">Membrane</keyword>
<evidence type="ECO:0000313" key="5">
    <source>
        <dbReference type="Proteomes" id="UP000031338"/>
    </source>
</evidence>
<evidence type="ECO:0000256" key="2">
    <source>
        <dbReference type="SAM" id="MobiDB-lite"/>
    </source>
</evidence>
<feature type="coiled-coil region" evidence="1">
    <location>
        <begin position="108"/>
        <end position="180"/>
    </location>
</feature>
<dbReference type="Gene3D" id="2.40.30.170">
    <property type="match status" value="1"/>
</dbReference>
<dbReference type="Gene3D" id="1.10.287.470">
    <property type="entry name" value="Helix hairpin bin"/>
    <property type="match status" value="1"/>
</dbReference>
<proteinExistence type="predicted"/>
<keyword evidence="3" id="KW-1133">Transmembrane helix</keyword>
<keyword evidence="5" id="KW-1185">Reference proteome</keyword>
<organism evidence="4 5">
    <name type="scientific">Novosphingobium subterraneum</name>
    <dbReference type="NCBI Taxonomy" id="48936"/>
    <lineage>
        <taxon>Bacteria</taxon>
        <taxon>Pseudomonadati</taxon>
        <taxon>Pseudomonadota</taxon>
        <taxon>Alphaproteobacteria</taxon>
        <taxon>Sphingomonadales</taxon>
        <taxon>Sphingomonadaceae</taxon>
        <taxon>Novosphingobium</taxon>
    </lineage>
</organism>
<dbReference type="Proteomes" id="UP000031338">
    <property type="component" value="Unassembled WGS sequence"/>
</dbReference>
<evidence type="ECO:0000313" key="4">
    <source>
        <dbReference type="EMBL" id="KHS46094.1"/>
    </source>
</evidence>
<feature type="region of interest" description="Disordered" evidence="2">
    <location>
        <begin position="337"/>
        <end position="382"/>
    </location>
</feature>
<name>A0A0B9A660_9SPHN</name>
<dbReference type="Gene3D" id="2.40.50.100">
    <property type="match status" value="1"/>
</dbReference>
<protein>
    <submittedName>
        <fullName evidence="4">Secretion protein HlyD</fullName>
    </submittedName>
</protein>
<dbReference type="InterPro" id="IPR050739">
    <property type="entry name" value="MFP"/>
</dbReference>
<feature type="transmembrane region" description="Helical" evidence="3">
    <location>
        <begin position="30"/>
        <end position="51"/>
    </location>
</feature>
<sequence length="382" mass="41512">MAAKTSTHGHDLSGFATLSSLKVPRTTRTLGRMIAIAIPLLLVLLFAVKWVQTAPGRGDVIALNPEDRVQQVTALVPGRVEKWFVVDGQLVKQGDPIARIIDNDPDLLTRLAAEREQVVAQIEAAQQAMATARLDVNRSSQLYAEGLAARRDYEATQIKVAELNAKLAEARAKLSKVDIALNRQSAQLVRAPRDGRILSLNTAAGATLISAGDLLATIAPERQQRVVELLVDGRDAALVRKGQAVRLNFEGWPAIQFSGWPSVAQGMFDGRVLTIDPSAQPNGLFRVLVEPMPGKPAWPNDNYVRLGSKVRGWIQMETVTIAYELWRQLNDFPLEFPTPVDAGPRKGNGLKALSDKEETKGKNDAKGGAYGSGSYGEEEDAK</sequence>
<dbReference type="STRING" id="48936.NJ75_02355"/>
<dbReference type="AlphaFoldDB" id="A0A0B9A660"/>
<comment type="caution">
    <text evidence="4">The sequence shown here is derived from an EMBL/GenBank/DDBJ whole genome shotgun (WGS) entry which is preliminary data.</text>
</comment>
<dbReference type="EMBL" id="JRVC01000010">
    <property type="protein sequence ID" value="KHS46094.1"/>
    <property type="molecule type" value="Genomic_DNA"/>
</dbReference>
<dbReference type="PATRIC" id="fig|48936.3.peg.2367"/>